<protein>
    <submittedName>
        <fullName evidence="4">Acyltransferase</fullName>
    </submittedName>
</protein>
<dbReference type="GO" id="GO:0008374">
    <property type="term" value="F:O-acyltransferase activity"/>
    <property type="evidence" value="ECO:0007669"/>
    <property type="project" value="TreeGrafter"/>
</dbReference>
<dbReference type="PANTHER" id="PTHR23416">
    <property type="entry name" value="SIALIC ACID SYNTHASE-RELATED"/>
    <property type="match status" value="1"/>
</dbReference>
<dbReference type="SUPFAM" id="SSF51161">
    <property type="entry name" value="Trimeric LpxA-like enzymes"/>
    <property type="match status" value="1"/>
</dbReference>
<keyword evidence="2 4" id="KW-0808">Transferase</keyword>
<keyword evidence="3" id="KW-1133">Transmembrane helix</keyword>
<dbReference type="CDD" id="cd04647">
    <property type="entry name" value="LbH_MAT_like"/>
    <property type="match status" value="1"/>
</dbReference>
<evidence type="ECO:0000313" key="4">
    <source>
        <dbReference type="EMBL" id="NUZ06993.1"/>
    </source>
</evidence>
<evidence type="ECO:0000256" key="1">
    <source>
        <dbReference type="ARBA" id="ARBA00007274"/>
    </source>
</evidence>
<evidence type="ECO:0000313" key="5">
    <source>
        <dbReference type="Proteomes" id="UP000529637"/>
    </source>
</evidence>
<gene>
    <name evidence="4" type="ORF">HQN59_14605</name>
</gene>
<evidence type="ECO:0000256" key="3">
    <source>
        <dbReference type="SAM" id="Phobius"/>
    </source>
</evidence>
<dbReference type="Proteomes" id="UP000529637">
    <property type="component" value="Unassembled WGS sequence"/>
</dbReference>
<comment type="caution">
    <text evidence="4">The sequence shown here is derived from an EMBL/GenBank/DDBJ whole genome shotgun (WGS) entry which is preliminary data.</text>
</comment>
<dbReference type="RefSeq" id="WP_176069832.1">
    <property type="nucleotide sequence ID" value="NZ_JABWMJ010000006.1"/>
</dbReference>
<dbReference type="GO" id="GO:0005829">
    <property type="term" value="C:cytosol"/>
    <property type="evidence" value="ECO:0007669"/>
    <property type="project" value="TreeGrafter"/>
</dbReference>
<keyword evidence="5" id="KW-1185">Reference proteome</keyword>
<proteinExistence type="inferred from homology"/>
<dbReference type="InterPro" id="IPR051159">
    <property type="entry name" value="Hexapeptide_acetyltransf"/>
</dbReference>
<comment type="similarity">
    <text evidence="1">Belongs to the transferase hexapeptide repeat family.</text>
</comment>
<reference evidence="4 5" key="1">
    <citation type="submission" date="2020-06" db="EMBL/GenBank/DDBJ databases">
        <title>Schlegella sp. ID0723 isolated from air conditioner.</title>
        <authorList>
            <person name="Kim D.Y."/>
            <person name="Kim D.-U."/>
        </authorList>
    </citation>
    <scope>NUCLEOTIDE SEQUENCE [LARGE SCALE GENOMIC DNA]</scope>
    <source>
        <strain evidence="4 5">ID0723</strain>
    </source>
</reference>
<feature type="transmembrane region" description="Helical" evidence="3">
    <location>
        <begin position="123"/>
        <end position="149"/>
    </location>
</feature>
<name>A0A7Y6TXB9_9BURK</name>
<evidence type="ECO:0000256" key="2">
    <source>
        <dbReference type="ARBA" id="ARBA00022679"/>
    </source>
</evidence>
<dbReference type="PANTHER" id="PTHR23416:SF23">
    <property type="entry name" value="ACETYLTRANSFERASE C18B11.09C-RELATED"/>
    <property type="match status" value="1"/>
</dbReference>
<accession>A0A7Y6TXB9</accession>
<dbReference type="Gene3D" id="2.160.10.10">
    <property type="entry name" value="Hexapeptide repeat proteins"/>
    <property type="match status" value="1"/>
</dbReference>
<dbReference type="InterPro" id="IPR011004">
    <property type="entry name" value="Trimer_LpxA-like_sf"/>
</dbReference>
<keyword evidence="3" id="KW-0812">Transmembrane</keyword>
<keyword evidence="4" id="KW-0012">Acyltransferase</keyword>
<dbReference type="EMBL" id="JABWMJ010000006">
    <property type="protein sequence ID" value="NUZ06993.1"/>
    <property type="molecule type" value="Genomic_DNA"/>
</dbReference>
<dbReference type="AlphaFoldDB" id="A0A7Y6TXB9"/>
<feature type="transmembrane region" description="Helical" evidence="3">
    <location>
        <begin position="15"/>
        <end position="38"/>
    </location>
</feature>
<sequence>MAPMSSGSSRLRSQAYFIGLAAINALHRVLPFALRPLLYRACGFRIARSATLQGGVRFFHVGRLEIGDGTLVNRGVYLDNRGGLTIGRHVSIAHDARIYTMGHDIRDADFAAKARPVRIDDHAVLFAGAMLMPGVHVGAGAVVLAGAVVTRSVAPGRIVGGNPAVDIGARGIEPTYRLDRRYWFAH</sequence>
<keyword evidence="3" id="KW-0472">Membrane</keyword>
<organism evidence="4 5">
    <name type="scientific">Piscinibacter koreensis</name>
    <dbReference type="NCBI Taxonomy" id="2742824"/>
    <lineage>
        <taxon>Bacteria</taxon>
        <taxon>Pseudomonadati</taxon>
        <taxon>Pseudomonadota</taxon>
        <taxon>Betaproteobacteria</taxon>
        <taxon>Burkholderiales</taxon>
        <taxon>Sphaerotilaceae</taxon>
        <taxon>Piscinibacter</taxon>
    </lineage>
</organism>